<evidence type="ECO:0000259" key="5">
    <source>
        <dbReference type="Pfam" id="PF13339"/>
    </source>
</evidence>
<feature type="compositionally biased region" description="Acidic residues" evidence="3">
    <location>
        <begin position="171"/>
        <end position="186"/>
    </location>
</feature>
<feature type="compositionally biased region" description="Basic and acidic residues" evidence="3">
    <location>
        <begin position="48"/>
        <end position="66"/>
    </location>
</feature>
<comment type="similarity">
    <text evidence="1">Belongs to the AATF family.</text>
</comment>
<gene>
    <name evidence="6" type="ORF">BJ878DRAFT_246185</name>
</gene>
<feature type="compositionally biased region" description="Acidic residues" evidence="3">
    <location>
        <begin position="33"/>
        <end position="47"/>
    </location>
</feature>
<dbReference type="GO" id="GO:0000462">
    <property type="term" value="P:maturation of SSU-rRNA from tricistronic rRNA transcript (SSU-rRNA, 5.8S rRNA, LSU-rRNA)"/>
    <property type="evidence" value="ECO:0007669"/>
    <property type="project" value="TreeGrafter"/>
</dbReference>
<dbReference type="PANTHER" id="PTHR15565">
    <property type="entry name" value="AATF PROTEIN APOPTOSIS ANTAGONIZING TRANSCRIPTION FACTOR"/>
    <property type="match status" value="1"/>
</dbReference>
<feature type="compositionally biased region" description="Basic and acidic residues" evidence="3">
    <location>
        <begin position="15"/>
        <end position="32"/>
    </location>
</feature>
<dbReference type="InterPro" id="IPR012617">
    <property type="entry name" value="AATF_C"/>
</dbReference>
<feature type="compositionally biased region" description="Acidic residues" evidence="3">
    <location>
        <begin position="210"/>
        <end position="230"/>
    </location>
</feature>
<evidence type="ECO:0000259" key="4">
    <source>
        <dbReference type="Pfam" id="PF08164"/>
    </source>
</evidence>
<dbReference type="GO" id="GO:0005730">
    <property type="term" value="C:nucleolus"/>
    <property type="evidence" value="ECO:0007669"/>
    <property type="project" value="TreeGrafter"/>
</dbReference>
<feature type="domain" description="AATF leucine zipper-containing" evidence="5">
    <location>
        <begin position="275"/>
        <end position="397"/>
    </location>
</feature>
<feature type="compositionally biased region" description="Acidic residues" evidence="3">
    <location>
        <begin position="114"/>
        <end position="128"/>
    </location>
</feature>
<feature type="region of interest" description="Disordered" evidence="3">
    <location>
        <begin position="1"/>
        <end position="128"/>
    </location>
</feature>
<proteinExistence type="inferred from homology"/>
<feature type="domain" description="Apoptosis-antagonizing transcription factor C-terminal" evidence="4">
    <location>
        <begin position="463"/>
        <end position="545"/>
    </location>
</feature>
<dbReference type="OrthoDB" id="5783963at2759"/>
<organism evidence="6 7">
    <name type="scientific">Calycina marina</name>
    <dbReference type="NCBI Taxonomy" id="1763456"/>
    <lineage>
        <taxon>Eukaryota</taxon>
        <taxon>Fungi</taxon>
        <taxon>Dikarya</taxon>
        <taxon>Ascomycota</taxon>
        <taxon>Pezizomycotina</taxon>
        <taxon>Leotiomycetes</taxon>
        <taxon>Helotiales</taxon>
        <taxon>Pezizellaceae</taxon>
        <taxon>Calycina</taxon>
    </lineage>
</organism>
<evidence type="ECO:0000256" key="1">
    <source>
        <dbReference type="ARBA" id="ARBA00008966"/>
    </source>
</evidence>
<comment type="caution">
    <text evidence="6">The sequence shown here is derived from an EMBL/GenBank/DDBJ whole genome shotgun (WGS) entry which is preliminary data.</text>
</comment>
<keyword evidence="7" id="KW-1185">Reference proteome</keyword>
<feature type="region of interest" description="Disordered" evidence="3">
    <location>
        <begin position="145"/>
        <end position="252"/>
    </location>
</feature>
<dbReference type="InterPro" id="IPR039223">
    <property type="entry name" value="AATF/Bfr2"/>
</dbReference>
<dbReference type="Pfam" id="PF08164">
    <property type="entry name" value="TRAUB"/>
    <property type="match status" value="1"/>
</dbReference>
<dbReference type="Pfam" id="PF13339">
    <property type="entry name" value="AATF-Che1"/>
    <property type="match status" value="1"/>
</dbReference>
<reference evidence="6" key="1">
    <citation type="journal article" date="2021" name="IMA Fungus">
        <title>Genomic characterization of three marine fungi, including Emericellopsis atlantica sp. nov. with signatures of a generalist lifestyle and marine biomass degradation.</title>
        <authorList>
            <person name="Hagestad O.C."/>
            <person name="Hou L."/>
            <person name="Andersen J.H."/>
            <person name="Hansen E.H."/>
            <person name="Altermark B."/>
            <person name="Li C."/>
            <person name="Kuhnert E."/>
            <person name="Cox R.J."/>
            <person name="Crous P.W."/>
            <person name="Spatafora J.W."/>
            <person name="Lail K."/>
            <person name="Amirebrahimi M."/>
            <person name="Lipzen A."/>
            <person name="Pangilinan J."/>
            <person name="Andreopoulos W."/>
            <person name="Hayes R.D."/>
            <person name="Ng V."/>
            <person name="Grigoriev I.V."/>
            <person name="Jackson S.A."/>
            <person name="Sutton T.D.S."/>
            <person name="Dobson A.D.W."/>
            <person name="Rama T."/>
        </authorList>
    </citation>
    <scope>NUCLEOTIDE SEQUENCE</scope>
    <source>
        <strain evidence="6">TRa3180A</strain>
    </source>
</reference>
<dbReference type="Proteomes" id="UP000887226">
    <property type="component" value="Unassembled WGS sequence"/>
</dbReference>
<dbReference type="PANTHER" id="PTHR15565:SF0">
    <property type="entry name" value="PROTEIN AATF"/>
    <property type="match status" value="1"/>
</dbReference>
<protein>
    <recommendedName>
        <fullName evidence="2">Protein BFR2</fullName>
    </recommendedName>
</protein>
<dbReference type="AlphaFoldDB" id="A0A9P7YWS1"/>
<evidence type="ECO:0000313" key="7">
    <source>
        <dbReference type="Proteomes" id="UP000887226"/>
    </source>
</evidence>
<dbReference type="InterPro" id="IPR025160">
    <property type="entry name" value="AATF"/>
</dbReference>
<evidence type="ECO:0000313" key="6">
    <source>
        <dbReference type="EMBL" id="KAG9241161.1"/>
    </source>
</evidence>
<evidence type="ECO:0000256" key="3">
    <source>
        <dbReference type="SAM" id="MobiDB-lite"/>
    </source>
</evidence>
<name>A0A9P7YWS1_9HELO</name>
<evidence type="ECO:0000256" key="2">
    <source>
        <dbReference type="ARBA" id="ARBA00013850"/>
    </source>
</evidence>
<accession>A0A9P7YWS1</accession>
<sequence>MGKIKSRAQQLAELSDPKTKDFDPEADDHAQVSDEESGSSDSEDDLAGTEHYEEVGKSRLRKKDEVSLGPQYAGSRISREALLADDFEDGSGSNEENSEAESQQEDGTKFANLDYEDLDMDGDDGEIDSDVALGESDAEKFKEFAFRGSSKPAKPKNKFKGLTAADFMSDSGEEDVTGDGESEGGDAEGNLLDVEEQHVGPANATAEVGNIDEDDEDHSEGSDEDEESVDGSEVKSENGSTDDDEEKSRRAELRKIMNEEEKSVVATISQAAKADAEKGMAVKQQRKTFDSLLGTRMVLQKGLIAVNTISSEEKSASEEVGEEAYQGAEDAAIKLWNILDGMRRNLAKEISNAKAGQKRKRALESSAPSSKLWERMQNLEVASIDSRQATLEKWWSKAKGSSTPLTGKLNNNVTPMSLTSVIQDQLAKSEPLERTKRPRSCAPIQEKAKVLTDASIYDDTTLYKTLLNQLVEQRKADSGLMVGGANAPAQWAVKEAKMRKIVDTKASKGRKLRFTVHEKLQNFMAPEDRGSWEPQATDRFFSTLLGHKMTLREENFEIVDENMSDEEGLRLF</sequence>
<dbReference type="EMBL" id="MU254261">
    <property type="protein sequence ID" value="KAG9241161.1"/>
    <property type="molecule type" value="Genomic_DNA"/>
</dbReference>